<dbReference type="GO" id="GO:0019825">
    <property type="term" value="F:oxygen binding"/>
    <property type="evidence" value="ECO:0007669"/>
    <property type="project" value="InterPro"/>
</dbReference>
<evidence type="ECO:0000313" key="1">
    <source>
        <dbReference type="EMBL" id="VDM54735.1"/>
    </source>
</evidence>
<accession>A0A0R3PFZ5</accession>
<dbReference type="InterPro" id="IPR012292">
    <property type="entry name" value="Globin/Proto"/>
</dbReference>
<evidence type="ECO:0000313" key="3">
    <source>
        <dbReference type="WBParaSite" id="ACOC_0000314901-mRNA-1"/>
    </source>
</evidence>
<dbReference type="InterPro" id="IPR044399">
    <property type="entry name" value="Mb-like_M"/>
</dbReference>
<dbReference type="OrthoDB" id="5850868at2759"/>
<dbReference type="Proteomes" id="UP000267027">
    <property type="component" value="Unassembled WGS sequence"/>
</dbReference>
<dbReference type="EMBL" id="UYYA01000838">
    <property type="protein sequence ID" value="VDM54735.1"/>
    <property type="molecule type" value="Genomic_DNA"/>
</dbReference>
<evidence type="ECO:0000313" key="2">
    <source>
        <dbReference type="Proteomes" id="UP000267027"/>
    </source>
</evidence>
<protein>
    <submittedName>
        <fullName evidence="3">CPG4 domain-containing protein</fullName>
    </submittedName>
</protein>
<sequence length="207" mass="23130">MGNQQGRRLSRATVQIESGETGSTLADSLKFTQYVGNIVVLAFLNCFATITKTVSDTSITVHVDQIQIHCDIHTSFQCSREKGTSFEQGLDFDKTFIKRLLGLFRLLCFKSALSREMFQKMSIVEGFRTNQCCDLNMHAKARCMDIGGSHVQMNEECCGALWDQLGECLAEVITKVDCVRSKRECTKAWIMLISYVVGGMSLGNMKP</sequence>
<gene>
    <name evidence="1" type="ORF">ACOC_LOCUS3150</name>
</gene>
<dbReference type="WBParaSite" id="ACOC_0000314901-mRNA-1">
    <property type="protein sequence ID" value="ACOC_0000314901-mRNA-1"/>
    <property type="gene ID" value="ACOC_0000314901"/>
</dbReference>
<name>A0A0R3PFZ5_ANGCS</name>
<dbReference type="GO" id="GO:0020037">
    <property type="term" value="F:heme binding"/>
    <property type="evidence" value="ECO:0007669"/>
    <property type="project" value="InterPro"/>
</dbReference>
<dbReference type="AlphaFoldDB" id="A0A0R3PFZ5"/>
<organism evidence="3">
    <name type="scientific">Angiostrongylus costaricensis</name>
    <name type="common">Nematode worm</name>
    <dbReference type="NCBI Taxonomy" id="334426"/>
    <lineage>
        <taxon>Eukaryota</taxon>
        <taxon>Metazoa</taxon>
        <taxon>Ecdysozoa</taxon>
        <taxon>Nematoda</taxon>
        <taxon>Chromadorea</taxon>
        <taxon>Rhabditida</taxon>
        <taxon>Rhabditina</taxon>
        <taxon>Rhabditomorpha</taxon>
        <taxon>Strongyloidea</taxon>
        <taxon>Metastrongylidae</taxon>
        <taxon>Angiostrongylus</taxon>
    </lineage>
</organism>
<reference evidence="3" key="1">
    <citation type="submission" date="2017-02" db="UniProtKB">
        <authorList>
            <consortium name="WormBaseParasite"/>
        </authorList>
    </citation>
    <scope>IDENTIFICATION</scope>
</reference>
<dbReference type="Gene3D" id="1.10.490.10">
    <property type="entry name" value="Globins"/>
    <property type="match status" value="1"/>
</dbReference>
<proteinExistence type="predicted"/>
<dbReference type="CDD" id="cd01040">
    <property type="entry name" value="Mb-like"/>
    <property type="match status" value="1"/>
</dbReference>
<keyword evidence="2" id="KW-1185">Reference proteome</keyword>
<reference evidence="1 2" key="2">
    <citation type="submission" date="2018-11" db="EMBL/GenBank/DDBJ databases">
        <authorList>
            <consortium name="Pathogen Informatics"/>
        </authorList>
    </citation>
    <scope>NUCLEOTIDE SEQUENCE [LARGE SCALE GENOMIC DNA]</scope>
    <source>
        <strain evidence="1 2">Costa Rica</strain>
    </source>
</reference>